<feature type="region of interest" description="Disordered" evidence="3">
    <location>
        <begin position="208"/>
        <end position="253"/>
    </location>
</feature>
<sequence length="1542" mass="169828">MFELSESTDTEGVSTDSTLGTSVTTCKKVLCNNSLLDSTEYWLHNDKVLSRISFLDDKSENSCTMICFVNLDRHRVDKHDDSCIKKLASVSPNLPKLIDSLSVNQPKENEILLLSGLESPSSGSLDPVYHQNPCVGICLVQHGGRQQSPQPSSIVFEVNKFLIGLESQEKQPHSQLAGQRVEDDTNRSLSSIEDDFLTASEYFDSEEDAVRNDAESADAAEAFPPEERGNRLRGHRRRLSEHEKSEDSEVTIRASSPMIARTCSCGPLPQRAGYSNQTECGIHYATNVTETVLQDAFMCLSQNKTMLATQAALSVQSHPISEELPRTRTCSFELPKIVIVQSPDNHEETAEWPETMPSHNISDQEDSWNSPRLLEHRPETCGFLPAGHNPKPVELALACAANVIGTISSPQMTEQLTLEPRPVNEIDEKKNHDVDYSVSSALCGMAQLAGAFAVVDLAEETSLHGKRSDPGDIYCPSAGLLSAAQAFTAVTLHCSVAEGTSIEASRTSIAQVLIREALGVLSKPEDQSVRDFLESISCKIVNGITHPKIPCSDKDEVEEFTHVIAEDLFKYALEKAMKRRELEGSGKVPSTEGFLLESVSKLLFDVLCITSKKVCDISKSNNRSVDRQEGEDSTGVFDAVTDPGGRLFSQLQSLTTCGHPDNRENENLFQCTDSTLIVSETNEEKHVEEEQATDLPDSFSTARFKYQTTAASIKDSSYLQTQNSSKENDLTVFSSDLKQSSTEISTHNCTMTSTEKHKSRTVRDWEHKSSALSPQVTPQQSLSVSGIGVMMKMDTDSRSPVSNFADDLATTVVSMATELAAICLENSSGKQPWFCALKNGVGEGAESYLLPCRTTMRRKEPQCGSTATKKHRPPRLSEIKRKTEEQPELMERLVNRVVDESGIPDEPTDPFAKFASEVTAKIMNCPELSVVDTSKPGQPRNRLQCTAGERWSRGKAASYESIPEEDADTSNLSHTLGPGSRLGQNLSRGSSISKQSSCESITDEFSRFMVNQMENEGRGFDLLLDYYAGKNASSILSAAMQQVVTKKNGHLNVRSTCLSKQSSTESITEEFYRFMLKDMDKENKDYNLSKTKEWSNSLLPPSPRTPFCFRQSSVPDRRSSDSRLTVNSPIKANSFDGFARNLHGDTLNIYPTNTVSTTGLCKSDSCLYQRGQTDQITDILIHETWSSSIESLMRKNKIIVDLEDSVDLDVPGDLQPHVELFANRLAADIVESGKSVLGGPQEASSGQQPRPVGERRRGFKQSRPCWSSNRSQDQPSKTMGRDTACTSSSSQQSRKVPLIQIEGDHRGILTEDTKTKGQPRELPQETSTQKSTESMSCSSSESDRAAVSTVGEQEQLVLSASSEESTGSWSHIAPDEDPHEETSSYIQLSEGNGNSSASSLGMADLEAFSDIITPTALVRYDDRLVVSASPSSTEGTSGLSVGCNSSHRELLIMNFDLDPDSVDSELRATLQWIAASELGVPTIYFRKSQVKRVDKFLEVVQLVAQKGWRVGDLFHAVVQFYKLREEKEDSISSLFDWLLATK</sequence>
<feature type="compositionally biased region" description="Basic and acidic residues" evidence="3">
    <location>
        <begin position="1373"/>
        <end position="1382"/>
    </location>
</feature>
<dbReference type="STRING" id="113540.ENSSFOP00015023332"/>
<dbReference type="EMBL" id="JARO02004133">
    <property type="protein sequence ID" value="KPP69079.1"/>
    <property type="molecule type" value="Genomic_DNA"/>
</dbReference>
<dbReference type="Pfam" id="PF05716">
    <property type="entry name" value="AKAP_110"/>
    <property type="match status" value="1"/>
</dbReference>
<dbReference type="GO" id="GO:0005739">
    <property type="term" value="C:mitochondrion"/>
    <property type="evidence" value="ECO:0007669"/>
    <property type="project" value="TreeGrafter"/>
</dbReference>
<organism evidence="5 6">
    <name type="scientific">Scleropages formosus</name>
    <name type="common">Asian bonytongue</name>
    <name type="synonym">Osteoglossum formosum</name>
    <dbReference type="NCBI Taxonomy" id="113540"/>
    <lineage>
        <taxon>Eukaryota</taxon>
        <taxon>Metazoa</taxon>
        <taxon>Chordata</taxon>
        <taxon>Craniata</taxon>
        <taxon>Vertebrata</taxon>
        <taxon>Euteleostomi</taxon>
        <taxon>Actinopterygii</taxon>
        <taxon>Neopterygii</taxon>
        <taxon>Teleostei</taxon>
        <taxon>Osteoglossocephala</taxon>
        <taxon>Osteoglossomorpha</taxon>
        <taxon>Osteoglossiformes</taxon>
        <taxon>Osteoglossidae</taxon>
        <taxon>Scleropages</taxon>
    </lineage>
</organism>
<feature type="region of interest" description="Disordered" evidence="3">
    <location>
        <begin position="349"/>
        <end position="368"/>
    </location>
</feature>
<evidence type="ECO:0000259" key="4">
    <source>
        <dbReference type="Pfam" id="PF05716"/>
    </source>
</evidence>
<accession>A0A0P7V358</accession>
<feature type="compositionally biased region" description="Low complexity" evidence="3">
    <location>
        <begin position="1327"/>
        <end position="1340"/>
    </location>
</feature>
<dbReference type="InterPro" id="IPR008382">
    <property type="entry name" value="SPHK1-interactor_AKAP_110"/>
</dbReference>
<feature type="compositionally biased region" description="Polar residues" evidence="3">
    <location>
        <begin position="1383"/>
        <end position="1392"/>
    </location>
</feature>
<comment type="similarity">
    <text evidence="1">Belongs to the AKAP110 family.</text>
</comment>
<evidence type="ECO:0000313" key="6">
    <source>
        <dbReference type="Proteomes" id="UP000034805"/>
    </source>
</evidence>
<dbReference type="InterPro" id="IPR018292">
    <property type="entry name" value="AKAP_110_C"/>
</dbReference>
<comment type="caution">
    <text evidence="5">The sequence shown here is derived from an EMBL/GenBank/DDBJ whole genome shotgun (WGS) entry which is preliminary data.</text>
</comment>
<feature type="domain" description="A-kinase anchor 110kDa C-terminal" evidence="4">
    <location>
        <begin position="1449"/>
        <end position="1539"/>
    </location>
</feature>
<feature type="compositionally biased region" description="Basic and acidic residues" evidence="3">
    <location>
        <begin position="1302"/>
        <end position="1323"/>
    </location>
</feature>
<reference evidence="5 6" key="1">
    <citation type="submission" date="2015-08" db="EMBL/GenBank/DDBJ databases">
        <title>The genome of the Asian arowana (Scleropages formosus).</title>
        <authorList>
            <person name="Tan M.H."/>
            <person name="Gan H.M."/>
            <person name="Croft L.J."/>
            <person name="Austin C.M."/>
        </authorList>
    </citation>
    <scope>NUCLEOTIDE SEQUENCE [LARGE SCALE GENOMIC DNA]</scope>
    <source>
        <strain evidence="5">Aro1</strain>
    </source>
</reference>
<evidence type="ECO:0000313" key="5">
    <source>
        <dbReference type="EMBL" id="KPP69079.1"/>
    </source>
</evidence>
<evidence type="ECO:0000256" key="3">
    <source>
        <dbReference type="SAM" id="MobiDB-lite"/>
    </source>
</evidence>
<protein>
    <submittedName>
        <fullName evidence="5">A-kinase anchor protein SPHKAP-like</fullName>
    </submittedName>
</protein>
<dbReference type="Proteomes" id="UP000034805">
    <property type="component" value="Unassembled WGS sequence"/>
</dbReference>
<keyword evidence="5" id="KW-0418">Kinase</keyword>
<keyword evidence="2" id="KW-0597">Phosphoprotein</keyword>
<evidence type="ECO:0000256" key="1">
    <source>
        <dbReference type="ARBA" id="ARBA00005764"/>
    </source>
</evidence>
<feature type="compositionally biased region" description="Polar residues" evidence="3">
    <location>
        <begin position="1264"/>
        <end position="1277"/>
    </location>
</feature>
<feature type="compositionally biased region" description="Polar residues" evidence="3">
    <location>
        <begin position="1284"/>
        <end position="1294"/>
    </location>
</feature>
<feature type="region of interest" description="Disordered" evidence="3">
    <location>
        <begin position="954"/>
        <end position="995"/>
    </location>
</feature>
<dbReference type="PANTHER" id="PTHR10226:SF7">
    <property type="entry name" value="A-KINASE ANCHOR PROTEIN SPHKAP"/>
    <property type="match status" value="1"/>
</dbReference>
<feature type="region of interest" description="Disordered" evidence="3">
    <location>
        <begin position="1235"/>
        <end position="1392"/>
    </location>
</feature>
<dbReference type="PANTHER" id="PTHR10226">
    <property type="entry name" value="A KINASE ANCHOR PROTEIN"/>
    <property type="match status" value="1"/>
</dbReference>
<evidence type="ECO:0000256" key="2">
    <source>
        <dbReference type="ARBA" id="ARBA00022553"/>
    </source>
</evidence>
<dbReference type="GO" id="GO:0051018">
    <property type="term" value="F:protein kinase A binding"/>
    <property type="evidence" value="ECO:0007669"/>
    <property type="project" value="TreeGrafter"/>
</dbReference>
<dbReference type="GO" id="GO:0016301">
    <property type="term" value="F:kinase activity"/>
    <property type="evidence" value="ECO:0007669"/>
    <property type="project" value="UniProtKB-KW"/>
</dbReference>
<proteinExistence type="inferred from homology"/>
<name>A0A0P7V358_SCLFO</name>
<feature type="compositionally biased region" description="Low complexity" evidence="3">
    <location>
        <begin position="1359"/>
        <end position="1370"/>
    </location>
</feature>
<keyword evidence="5" id="KW-0808">Transferase</keyword>
<gene>
    <name evidence="5" type="ORF">Z043_112192</name>
</gene>